<keyword evidence="2" id="KW-1185">Reference proteome</keyword>
<dbReference type="Proteomes" id="UP001199106">
    <property type="component" value="Unassembled WGS sequence"/>
</dbReference>
<organism evidence="1 2">
    <name type="scientific">Alternaria panax</name>
    <dbReference type="NCBI Taxonomy" id="48097"/>
    <lineage>
        <taxon>Eukaryota</taxon>
        <taxon>Fungi</taxon>
        <taxon>Dikarya</taxon>
        <taxon>Ascomycota</taxon>
        <taxon>Pezizomycotina</taxon>
        <taxon>Dothideomycetes</taxon>
        <taxon>Pleosporomycetidae</taxon>
        <taxon>Pleosporales</taxon>
        <taxon>Pleosporineae</taxon>
        <taxon>Pleosporaceae</taxon>
        <taxon>Alternaria</taxon>
        <taxon>Alternaria sect. Panax</taxon>
    </lineage>
</organism>
<gene>
    <name evidence="1" type="ORF">G6011_02618</name>
</gene>
<comment type="caution">
    <text evidence="1">The sequence shown here is derived from an EMBL/GenBank/DDBJ whole genome shotgun (WGS) entry which is preliminary data.</text>
</comment>
<dbReference type="SUPFAM" id="SSF48371">
    <property type="entry name" value="ARM repeat"/>
    <property type="match status" value="1"/>
</dbReference>
<evidence type="ECO:0000313" key="1">
    <source>
        <dbReference type="EMBL" id="KAG9186062.1"/>
    </source>
</evidence>
<sequence>MTADLDTRRIRSSTPAELRDYYSQTLKDAPVGEITTQLLQAVERGSIPPITFAPWLGVAKSPSVIREALTQNVSVLIRKYAIKQLRKALCSSRWRETWEGIGGTTGLLDIFADLSVVEVRSACTAIGSCGRGADLVQKRELFTQFFKALHPDRFPDAPHETKDRRALGRFYANLIPACSADLVGEAVGSGFKGTWKDARGKHLVRYYPEYMQEQLLQSLNAEQSSSIDISMLQSLLHHYPPAKSTVTGFSGSMDFSLKVLESLSNSTRRVVEDGIFINQLVNPLLRRAIKNHTDWTITQRIVDLTMQYLDIYPSIGCHVTCFQGDLLHQIAFCWSQQPSLFEQQLRRLCSHPVFGTTGKTEIGDWDDVLTGIPPKQSYPLLRLCYQASTSLDLDSDEDLARTKGSIDHSFFSNMSPEDSLRLLHRLRRVRGDANLIYLNHNDSIFSLPSTFEGFSGDPNIIHIWLLNLNNKREEAKTMANDYIDMRKKKAAVASQPEQRAFFAKSALFATLATGSLQMLQRTLEWTKRFLRDLFVIREIYLRGYPEEGIRVLSGIPESINETLSLTELQERVSAANSILQGMFDTACEALGEPSFSAYDWNGVFELFYQVVKLRIDLTPLVKKHFKTSDQEVLTYLWADTIPMIIAIEEKAQKDGYERLGANHFSGIVAYNKSFTYELESCDVSTYAFLDSLARARDELWCKLRPLTHPATVSLPHPFPRGLPVQYLTAPWILNVEDLSNVAPYISSRIRRTVFPNPETALQPVPMDKDSQQAIGMFVDSYQHALQLYIPKDRDRIERQSRVKKAWDHAIGPLSSKRMAEDEAIRFWSDKKPRLMDDWPPKGSMSAIKKPWPSIPDDDGSGEPCEWNPFASRPDFPSRELGELTYMDFSVAISRNSTSRPPVNLPVVSQAEVPAYKEEPRHIWSKTRNMGEGGVLSALLYLDAKYVSDDRLLATPFPSAADTRYPSLFLDDDFLTAEEPNQYTAARDMSGHLDKVPPPLLAQSSRNLNKALDTFHANSVTEINANPHEVAMELLARLGESDRPGLAMQSVVRTVLDRPESSSWHRKLLKPSFLRRLPATQAESCIEAFTDGLVSMLRTKDRTRKNSGSEKVASTDKSHVKVTTRKMLAQILQNLDLIGTDYALSVLRTLSKMDTHVDVRLNIIKSLLVLLGSGSQKQSREALTLLGSFVPLAGALDERAPLNEARWVKCEQDLSLPELQPGISGTTSSDSPILVALVEYLRDEKIATSGIQSFVDQIIMPILQNLRDQTARWAALFLRKYGLEDTLLGDFSIPSIPRDPSVNRTLLSMEDGKMSYIPRTVLEEYVTYMSFRAALPASIRAMNERLAADPALRSLPEVETWMRLYGQTLDVEGDFDILGLLDQTSDSSNDGAITPKLIEQQFSKLFTTVLWNDTPTYTKLTKGLCRRLLHGHYLGKTWWIPYGKPILEAMVSHVDTSRTREWGRDPARKPSVLPDTFPWRLLLLDYPWPSHDEKQATQEEKCRIFADQLVAVVDKMSSTSIYHMHLDSLSTYLATDIVSSTGSHRAEKQLGKFTYHYDTHDLLHDALSNNRILTAIYVGDVIS</sequence>
<proteinExistence type="predicted"/>
<dbReference type="InterPro" id="IPR016024">
    <property type="entry name" value="ARM-type_fold"/>
</dbReference>
<reference evidence="1" key="1">
    <citation type="submission" date="2021-07" db="EMBL/GenBank/DDBJ databases">
        <title>Genome Resource of American Ginseng Black Spot Pathogen Alternaria panax.</title>
        <authorList>
            <person name="Qiu C."/>
            <person name="Wang W."/>
            <person name="Liu Z."/>
        </authorList>
    </citation>
    <scope>NUCLEOTIDE SEQUENCE</scope>
    <source>
        <strain evidence="1">BNCC115425</strain>
    </source>
</reference>
<accession>A0AAD4FA84</accession>
<evidence type="ECO:0000313" key="2">
    <source>
        <dbReference type="Proteomes" id="UP001199106"/>
    </source>
</evidence>
<name>A0AAD4FA84_9PLEO</name>
<protein>
    <submittedName>
        <fullName evidence="1">Uncharacterized protein</fullName>
    </submittedName>
</protein>
<dbReference type="EMBL" id="JAANER010000009">
    <property type="protein sequence ID" value="KAG9186062.1"/>
    <property type="molecule type" value="Genomic_DNA"/>
</dbReference>